<dbReference type="AlphaFoldDB" id="B3RIP4"/>
<reference evidence="2 3" key="1">
    <citation type="journal article" date="2008" name="Nature">
        <title>The Trichoplax genome and the nature of placozoans.</title>
        <authorList>
            <person name="Srivastava M."/>
            <person name="Begovic E."/>
            <person name="Chapman J."/>
            <person name="Putnam N.H."/>
            <person name="Hellsten U."/>
            <person name="Kawashima T."/>
            <person name="Kuo A."/>
            <person name="Mitros T."/>
            <person name="Salamov A."/>
            <person name="Carpenter M.L."/>
            <person name="Signorovitch A.Y."/>
            <person name="Moreno M.A."/>
            <person name="Kamm K."/>
            <person name="Grimwood J."/>
            <person name="Schmutz J."/>
            <person name="Shapiro H."/>
            <person name="Grigoriev I.V."/>
            <person name="Buss L.W."/>
            <person name="Schierwater B."/>
            <person name="Dellaporta S.L."/>
            <person name="Rokhsar D.S."/>
        </authorList>
    </citation>
    <scope>NUCLEOTIDE SEQUENCE [LARGE SCALE GENOMIC DNA]</scope>
    <source>
        <strain evidence="2 3">Grell-BS-1999</strain>
    </source>
</reference>
<name>B3RIP4_TRIAD</name>
<sequence length="348" mass="39729">MAVNKSSSISEIVSLMEAYTDMSKVSNESLKNVTGGILEVFTCKINILIQNLHRELNEHSRLNDTVKIREKFKLGQDHLRSHSDIIWYYVLHALYLLQTLKDELNKAYTNDCNADSNCKIKADSTKLRQASVHAKPSIETPVSPSDILSVKEQKVIQTLTQIITCLGIYPYLESGVGLPLYMRSVFSNILEEIIQNTDFNNHQFYERRLYLATQVLFSCLNQKSLKVVLISRHLIDIVSALCQLGYSKLQVKDIYLHHDEDNESNDLQQISNYDLIDISDSEASRKNFSLSTKERNSCAGLLSQILNSTYRPMVVQMLFTLQNPSRSTKETSETRKGIPERALIRCEQ</sequence>
<dbReference type="PANTHER" id="PTHR20959:SF1">
    <property type="entry name" value="TRANSPORT AND GOLGI ORGANIZATION PROTEIN 6 HOMOLOG"/>
    <property type="match status" value="1"/>
</dbReference>
<evidence type="ECO:0000313" key="2">
    <source>
        <dbReference type="EMBL" id="EDV29756.1"/>
    </source>
</evidence>
<dbReference type="InterPro" id="IPR039600">
    <property type="entry name" value="TANGO6/Rtp1"/>
</dbReference>
<evidence type="ECO:0000313" key="3">
    <source>
        <dbReference type="Proteomes" id="UP000009022"/>
    </source>
</evidence>
<dbReference type="InterPro" id="IPR057347">
    <property type="entry name" value="TANGO6_N"/>
</dbReference>
<dbReference type="PhylomeDB" id="B3RIP4"/>
<dbReference type="InParanoid" id="B3RIP4"/>
<dbReference type="Proteomes" id="UP000009022">
    <property type="component" value="Unassembled WGS sequence"/>
</dbReference>
<dbReference type="eggNOG" id="KOG4653">
    <property type="taxonomic scope" value="Eukaryota"/>
</dbReference>
<dbReference type="OrthoDB" id="39591at2759"/>
<evidence type="ECO:0000259" key="1">
    <source>
        <dbReference type="Pfam" id="PF25267"/>
    </source>
</evidence>
<dbReference type="KEGG" id="tad:TRIADDRAFT_52477"/>
<dbReference type="PANTHER" id="PTHR20959">
    <property type="entry name" value="TRANSPORT AND GOLGI ORGANIZATION PROTEIN 6 FAMILY MEMBER"/>
    <property type="match status" value="1"/>
</dbReference>
<accession>B3RIP4</accession>
<feature type="domain" description="TANGO6 N-terminal" evidence="1">
    <location>
        <begin position="11"/>
        <end position="335"/>
    </location>
</feature>
<dbReference type="HOGENOM" id="CLU_797712_0_0_1"/>
<keyword evidence="3" id="KW-1185">Reference proteome</keyword>
<proteinExistence type="predicted"/>
<dbReference type="GeneID" id="6750172"/>
<organism evidence="2 3">
    <name type="scientific">Trichoplax adhaerens</name>
    <name type="common">Trichoplax reptans</name>
    <dbReference type="NCBI Taxonomy" id="10228"/>
    <lineage>
        <taxon>Eukaryota</taxon>
        <taxon>Metazoa</taxon>
        <taxon>Placozoa</taxon>
        <taxon>Uniplacotomia</taxon>
        <taxon>Trichoplacea</taxon>
        <taxon>Trichoplacidae</taxon>
        <taxon>Trichoplax</taxon>
    </lineage>
</organism>
<dbReference type="RefSeq" id="XP_002108958.1">
    <property type="nucleotide sequence ID" value="XM_002108922.1"/>
</dbReference>
<dbReference type="CTD" id="6750172"/>
<dbReference type="Pfam" id="PF25267">
    <property type="entry name" value="TANGO6_N"/>
    <property type="match status" value="1"/>
</dbReference>
<gene>
    <name evidence="2" type="ORF">TRIADDRAFT_52477</name>
</gene>
<dbReference type="EMBL" id="DS985241">
    <property type="protein sequence ID" value="EDV29756.1"/>
    <property type="molecule type" value="Genomic_DNA"/>
</dbReference>
<protein>
    <recommendedName>
        <fullName evidence="1">TANGO6 N-terminal domain-containing protein</fullName>
    </recommendedName>
</protein>